<protein>
    <submittedName>
        <fullName evidence="2">Peptidase A2 domain-containing protein</fullName>
    </submittedName>
</protein>
<proteinExistence type="predicted"/>
<reference evidence="1" key="1">
    <citation type="submission" date="2014-07" db="EMBL/GenBank/DDBJ databases">
        <authorList>
            <person name="Martin A.A"/>
            <person name="De Silva N."/>
        </authorList>
    </citation>
    <scope>NUCLEOTIDE SEQUENCE</scope>
</reference>
<evidence type="ECO:0000313" key="1">
    <source>
        <dbReference type="Proteomes" id="UP000035680"/>
    </source>
</evidence>
<keyword evidence="1" id="KW-1185">Reference proteome</keyword>
<dbReference type="InterPro" id="IPR021109">
    <property type="entry name" value="Peptidase_aspartic_dom_sf"/>
</dbReference>
<dbReference type="Proteomes" id="UP000035680">
    <property type="component" value="Unassembled WGS sequence"/>
</dbReference>
<name>A0A0K0FJ79_STRVS</name>
<sequence length="311" mass="35723">MSKNIVPFLRRMTILLDSQSLDDTRKQAMKEFTNYDALVNSLKEKYNGQIAKTTAQSRLLSFQFEFKDVKKEILKFTELVKCAFSVIDEDELLNCQLDCLTIRLEEKNRTTKKRLMNRRKDYKSIQKAATDITCSINMHHCNVKSDHKKQRSEFNSCSYCKNKEHTYGDYRKRLNLCLKCGERGHKKKVENKSDFFIVKATISGYCFNKLIDSGSDSTIVPKSIAKEFVIVDGSLAVEIELPDLSTKSEFNCGNGIAVTSEQMMVNVEPLDIKYYSAPISKDIQANIDEMLKYDIISKSQVVEVSPFYPII</sequence>
<dbReference type="AlphaFoldDB" id="A0A0K0FJ79"/>
<accession>A0A0K0FJ79</accession>
<evidence type="ECO:0000313" key="2">
    <source>
        <dbReference type="WBParaSite" id="SVE_0895100.1"/>
    </source>
</evidence>
<organism evidence="1 2">
    <name type="scientific">Strongyloides venezuelensis</name>
    <name type="common">Threadworm</name>
    <dbReference type="NCBI Taxonomy" id="75913"/>
    <lineage>
        <taxon>Eukaryota</taxon>
        <taxon>Metazoa</taxon>
        <taxon>Ecdysozoa</taxon>
        <taxon>Nematoda</taxon>
        <taxon>Chromadorea</taxon>
        <taxon>Rhabditida</taxon>
        <taxon>Tylenchina</taxon>
        <taxon>Panagrolaimomorpha</taxon>
        <taxon>Strongyloidoidea</taxon>
        <taxon>Strongyloididae</taxon>
        <taxon>Strongyloides</taxon>
    </lineage>
</organism>
<dbReference type="SUPFAM" id="SSF50630">
    <property type="entry name" value="Acid proteases"/>
    <property type="match status" value="1"/>
</dbReference>
<reference evidence="2" key="2">
    <citation type="submission" date="2015-08" db="UniProtKB">
        <authorList>
            <consortium name="WormBaseParasite"/>
        </authorList>
    </citation>
    <scope>IDENTIFICATION</scope>
</reference>
<dbReference type="WBParaSite" id="SVE_0895100.1">
    <property type="protein sequence ID" value="SVE_0895100.1"/>
    <property type="gene ID" value="SVE_0895100"/>
</dbReference>